<evidence type="ECO:0000256" key="2">
    <source>
        <dbReference type="SAM" id="SignalP"/>
    </source>
</evidence>
<evidence type="ECO:0000256" key="1">
    <source>
        <dbReference type="SAM" id="MobiDB-lite"/>
    </source>
</evidence>
<evidence type="ECO:0000313" key="4">
    <source>
        <dbReference type="Proteomes" id="UP000295334"/>
    </source>
</evidence>
<protein>
    <submittedName>
        <fullName evidence="3">Gliding motility protein GldN</fullName>
    </submittedName>
</protein>
<feature type="region of interest" description="Disordered" evidence="1">
    <location>
        <begin position="26"/>
        <end position="62"/>
    </location>
</feature>
<proteinExistence type="predicted"/>
<dbReference type="OrthoDB" id="1141916at2"/>
<evidence type="ECO:0000313" key="3">
    <source>
        <dbReference type="EMBL" id="TCJ14269.1"/>
    </source>
</evidence>
<keyword evidence="4" id="KW-1185">Reference proteome</keyword>
<accession>A0A4R1BBB1</accession>
<reference evidence="3 4" key="1">
    <citation type="submission" date="2019-03" db="EMBL/GenBank/DDBJ databases">
        <authorList>
            <person name="Kim M.K.M."/>
        </authorList>
    </citation>
    <scope>NUCLEOTIDE SEQUENCE [LARGE SCALE GENOMIC DNA]</scope>
    <source>
        <strain evidence="3 4">17J68-12</strain>
    </source>
</reference>
<gene>
    <name evidence="3" type="primary">gldN</name>
    <name evidence="3" type="ORF">EPD60_09720</name>
</gene>
<feature type="compositionally biased region" description="Polar residues" evidence="1">
    <location>
        <begin position="39"/>
        <end position="55"/>
    </location>
</feature>
<comment type="caution">
    <text evidence="3">The sequence shown here is derived from an EMBL/GenBank/DDBJ whole genome shotgun (WGS) entry which is preliminary data.</text>
</comment>
<dbReference type="InterPro" id="IPR019847">
    <property type="entry name" value="Gliding_motility_assoc_GldN"/>
</dbReference>
<feature type="chain" id="PRO_5020564034" evidence="2">
    <location>
        <begin position="25"/>
        <end position="344"/>
    </location>
</feature>
<dbReference type="Pfam" id="PF19841">
    <property type="entry name" value="GldN"/>
    <property type="match status" value="1"/>
</dbReference>
<sequence>MKNLVIKGGLFLMLFTLAFNQADAQRSGRKRATTPAAGSGNTQSASGDVQENTNVAKPPSGYNPYGNIPIVVDSTGNSDTATKKSMRNDNAYDKTALNERTPLSYEHLRWDDALFAEKVWRELDLREKMNQSFRFDGTEDNGSQLFINILLKAVNSGQITAFEDDRFTTPKTLADLSQLTMGSADTAAVTDINDPSKIVRYTVTRASFDAKSVNKLRMKEEWVFDREASRMFVRILGIAPLKTSYDPSGKERGQSVMFWVYYPDLRPLLARYEVYNPKNMGASRMTWEELFEARMFSSYITKSTLDNPGNKNIRQMIKDPILALLEGDNVKERIFNYEQDLWSY</sequence>
<name>A0A4R1BBB1_9BACT</name>
<dbReference type="Proteomes" id="UP000295334">
    <property type="component" value="Unassembled WGS sequence"/>
</dbReference>
<dbReference type="EMBL" id="SJZI01000042">
    <property type="protein sequence ID" value="TCJ14269.1"/>
    <property type="molecule type" value="Genomic_DNA"/>
</dbReference>
<organism evidence="3 4">
    <name type="scientific">Flaviaesturariibacter flavus</name>
    <dbReference type="NCBI Taxonomy" id="2502780"/>
    <lineage>
        <taxon>Bacteria</taxon>
        <taxon>Pseudomonadati</taxon>
        <taxon>Bacteroidota</taxon>
        <taxon>Chitinophagia</taxon>
        <taxon>Chitinophagales</taxon>
        <taxon>Chitinophagaceae</taxon>
        <taxon>Flaviaestuariibacter</taxon>
    </lineage>
</organism>
<dbReference type="AlphaFoldDB" id="A0A4R1BBB1"/>
<dbReference type="NCBIfam" id="TIGR03523">
    <property type="entry name" value="GldN"/>
    <property type="match status" value="1"/>
</dbReference>
<feature type="signal peptide" evidence="2">
    <location>
        <begin position="1"/>
        <end position="24"/>
    </location>
</feature>
<keyword evidence="2" id="KW-0732">Signal</keyword>
<dbReference type="RefSeq" id="WP_131449231.1">
    <property type="nucleotide sequence ID" value="NZ_SJZI01000042.1"/>
</dbReference>